<organism evidence="2 3">
    <name type="scientific">Vigna unguiculata</name>
    <name type="common">Cowpea</name>
    <dbReference type="NCBI Taxonomy" id="3917"/>
    <lineage>
        <taxon>Eukaryota</taxon>
        <taxon>Viridiplantae</taxon>
        <taxon>Streptophyta</taxon>
        <taxon>Embryophyta</taxon>
        <taxon>Tracheophyta</taxon>
        <taxon>Spermatophyta</taxon>
        <taxon>Magnoliopsida</taxon>
        <taxon>eudicotyledons</taxon>
        <taxon>Gunneridae</taxon>
        <taxon>Pentapetalae</taxon>
        <taxon>rosids</taxon>
        <taxon>fabids</taxon>
        <taxon>Fabales</taxon>
        <taxon>Fabaceae</taxon>
        <taxon>Papilionoideae</taxon>
        <taxon>50 kb inversion clade</taxon>
        <taxon>NPAAA clade</taxon>
        <taxon>indigoferoid/millettioid clade</taxon>
        <taxon>Phaseoleae</taxon>
        <taxon>Vigna</taxon>
    </lineage>
</organism>
<feature type="chain" id="PRO_5020033799" description="Thionin-like protein" evidence="1">
    <location>
        <begin position="26"/>
        <end position="106"/>
    </location>
</feature>
<accession>A0A4D6LF68</accession>
<dbReference type="Proteomes" id="UP000501690">
    <property type="component" value="Linkage Group LG3"/>
</dbReference>
<keyword evidence="1" id="KW-0732">Signal</keyword>
<dbReference type="Gramene" id="Vigun11g048600.1.v1.2">
    <property type="protein sequence ID" value="Vigun11g048600.1.v1.2"/>
    <property type="gene ID" value="Vigun11g048600.v1.2"/>
</dbReference>
<evidence type="ECO:0000313" key="2">
    <source>
        <dbReference type="EMBL" id="QCD87251.1"/>
    </source>
</evidence>
<gene>
    <name evidence="2" type="ORF">DEO72_LG3g1785</name>
</gene>
<proteinExistence type="predicted"/>
<evidence type="ECO:0000256" key="1">
    <source>
        <dbReference type="SAM" id="SignalP"/>
    </source>
</evidence>
<dbReference type="AlphaFoldDB" id="A0A4D6LF68"/>
<dbReference type="OrthoDB" id="1402733at2759"/>
<sequence length="106" mass="11813">MGKFEMKTIGVIIITVMILLNFAQADEADGFLCNAKCKIKCEEQPFPEHYAKCMKDCLAHCTELSNPVYNCITGCRLMKSIVIKNGVGDLVNNGMNTCIQQCKEML</sequence>
<protein>
    <recommendedName>
        <fullName evidence="4">Thionin-like protein</fullName>
    </recommendedName>
</protein>
<feature type="signal peptide" evidence="1">
    <location>
        <begin position="1"/>
        <end position="25"/>
    </location>
</feature>
<evidence type="ECO:0000313" key="3">
    <source>
        <dbReference type="Proteomes" id="UP000501690"/>
    </source>
</evidence>
<keyword evidence="3" id="KW-1185">Reference proteome</keyword>
<dbReference type="EMBL" id="CP039347">
    <property type="protein sequence ID" value="QCD87251.1"/>
    <property type="molecule type" value="Genomic_DNA"/>
</dbReference>
<reference evidence="2 3" key="1">
    <citation type="submission" date="2019-04" db="EMBL/GenBank/DDBJ databases">
        <title>An improved genome assembly and genetic linkage map for asparagus bean, Vigna unguiculata ssp. sesquipedialis.</title>
        <authorList>
            <person name="Xia Q."/>
            <person name="Zhang R."/>
            <person name="Dong Y."/>
        </authorList>
    </citation>
    <scope>NUCLEOTIDE SEQUENCE [LARGE SCALE GENOMIC DNA]</scope>
    <source>
        <tissue evidence="2">Leaf</tissue>
    </source>
</reference>
<name>A0A4D6LF68_VIGUN</name>
<evidence type="ECO:0008006" key="4">
    <source>
        <dbReference type="Google" id="ProtNLM"/>
    </source>
</evidence>